<evidence type="ECO:0000256" key="4">
    <source>
        <dbReference type="ARBA" id="ARBA00022763"/>
    </source>
</evidence>
<keyword evidence="8" id="KW-0131">Cell cycle</keyword>
<feature type="domain" description="Chromatin assembly factor 1 subunit p150 C-terminal" evidence="12">
    <location>
        <begin position="571"/>
        <end position="829"/>
    </location>
</feature>
<evidence type="ECO:0000256" key="5">
    <source>
        <dbReference type="ARBA" id="ARBA00023186"/>
    </source>
</evidence>
<accession>A0AAV3AVD9</accession>
<keyword evidence="3" id="KW-0235">DNA replication</keyword>
<evidence type="ECO:0000256" key="2">
    <source>
        <dbReference type="ARBA" id="ARBA00006913"/>
    </source>
</evidence>
<feature type="region of interest" description="Disordered" evidence="9">
    <location>
        <begin position="1"/>
        <end position="35"/>
    </location>
</feature>
<evidence type="ECO:0000259" key="13">
    <source>
        <dbReference type="Pfam" id="PF15557"/>
    </source>
</evidence>
<feature type="region of interest" description="Disordered" evidence="9">
    <location>
        <begin position="504"/>
        <end position="542"/>
    </location>
</feature>
<evidence type="ECO:0000256" key="3">
    <source>
        <dbReference type="ARBA" id="ARBA00022705"/>
    </source>
</evidence>
<dbReference type="GO" id="GO:0005634">
    <property type="term" value="C:nucleus"/>
    <property type="evidence" value="ECO:0007669"/>
    <property type="project" value="UniProtKB-SubCell"/>
</dbReference>
<evidence type="ECO:0000313" key="14">
    <source>
        <dbReference type="EMBL" id="DBA28536.1"/>
    </source>
</evidence>
<organism evidence="14 15">
    <name type="scientific">Pyxicephalus adspersus</name>
    <name type="common">African bullfrog</name>
    <dbReference type="NCBI Taxonomy" id="30357"/>
    <lineage>
        <taxon>Eukaryota</taxon>
        <taxon>Metazoa</taxon>
        <taxon>Chordata</taxon>
        <taxon>Craniata</taxon>
        <taxon>Vertebrata</taxon>
        <taxon>Euteleostomi</taxon>
        <taxon>Amphibia</taxon>
        <taxon>Batrachia</taxon>
        <taxon>Anura</taxon>
        <taxon>Neobatrachia</taxon>
        <taxon>Ranoidea</taxon>
        <taxon>Pyxicephalidae</taxon>
        <taxon>Pyxicephalinae</taxon>
        <taxon>Pyxicephalus</taxon>
    </lineage>
</organism>
<feature type="domain" description="Chromatin assembly factor 1 subunit A dimerization" evidence="11">
    <location>
        <begin position="461"/>
        <end position="532"/>
    </location>
</feature>
<dbReference type="Pfam" id="PF12253">
    <property type="entry name" value="CAF1A_dimeriz"/>
    <property type="match status" value="1"/>
</dbReference>
<dbReference type="AlphaFoldDB" id="A0AAV3AVD9"/>
<dbReference type="InterPro" id="IPR021644">
    <property type="entry name" value="CAF-1_p150_acidic"/>
</dbReference>
<dbReference type="EMBL" id="DYDO01000003">
    <property type="protein sequence ID" value="DBA28536.1"/>
    <property type="molecule type" value="Genomic_DNA"/>
</dbReference>
<protein>
    <recommendedName>
        <fullName evidence="16">Chromatin assembly factor 1 subunit A</fullName>
    </recommendedName>
</protein>
<dbReference type="PANTHER" id="PTHR15272">
    <property type="entry name" value="CHROMATIN ASSEMBLY FACTOR 1 SUBUNIT A CAF-1 SUBUNIT A"/>
    <property type="match status" value="1"/>
</dbReference>
<dbReference type="Proteomes" id="UP001181693">
    <property type="component" value="Unassembled WGS sequence"/>
</dbReference>
<keyword evidence="4" id="KW-0227">DNA damage</keyword>
<feature type="region of interest" description="Disordered" evidence="9">
    <location>
        <begin position="120"/>
        <end position="145"/>
    </location>
</feature>
<dbReference type="Pfam" id="PF11600">
    <property type="entry name" value="CAF1A_acidic"/>
    <property type="match status" value="1"/>
</dbReference>
<dbReference type="InterPro" id="IPR029091">
    <property type="entry name" value="CAF1_p150_N"/>
</dbReference>
<comment type="caution">
    <text evidence="14">The sequence shown here is derived from an EMBL/GenBank/DDBJ whole genome shotgun (WGS) entry which is preliminary data.</text>
</comment>
<evidence type="ECO:0000313" key="15">
    <source>
        <dbReference type="Proteomes" id="UP001181693"/>
    </source>
</evidence>
<evidence type="ECO:0000259" key="12">
    <source>
        <dbReference type="Pfam" id="PF15539"/>
    </source>
</evidence>
<dbReference type="GO" id="GO:0033186">
    <property type="term" value="C:CAF-1 complex"/>
    <property type="evidence" value="ECO:0007669"/>
    <property type="project" value="TreeGrafter"/>
</dbReference>
<feature type="domain" description="Chromatin assembly factor 1 subunit p150 N-terminal" evidence="13">
    <location>
        <begin position="18"/>
        <end position="129"/>
    </location>
</feature>
<dbReference type="GO" id="GO:0006281">
    <property type="term" value="P:DNA repair"/>
    <property type="evidence" value="ECO:0007669"/>
    <property type="project" value="UniProtKB-KW"/>
</dbReference>
<keyword evidence="7" id="KW-0539">Nucleus</keyword>
<feature type="compositionally biased region" description="Polar residues" evidence="9">
    <location>
        <begin position="198"/>
        <end position="215"/>
    </location>
</feature>
<feature type="compositionally biased region" description="Basic and acidic residues" evidence="9">
    <location>
        <begin position="228"/>
        <end position="327"/>
    </location>
</feature>
<feature type="compositionally biased region" description="Acidic residues" evidence="9">
    <location>
        <begin position="521"/>
        <end position="537"/>
    </location>
</feature>
<evidence type="ECO:0000256" key="1">
    <source>
        <dbReference type="ARBA" id="ARBA00004123"/>
    </source>
</evidence>
<evidence type="ECO:0000259" key="11">
    <source>
        <dbReference type="Pfam" id="PF12253"/>
    </source>
</evidence>
<evidence type="ECO:0000256" key="8">
    <source>
        <dbReference type="ARBA" id="ARBA00023306"/>
    </source>
</evidence>
<dbReference type="GO" id="GO:0006260">
    <property type="term" value="P:DNA replication"/>
    <property type="evidence" value="ECO:0007669"/>
    <property type="project" value="UniProtKB-KW"/>
</dbReference>
<proteinExistence type="inferred from homology"/>
<evidence type="ECO:0000256" key="9">
    <source>
        <dbReference type="SAM" id="MobiDB-lite"/>
    </source>
</evidence>
<dbReference type="GO" id="GO:0006334">
    <property type="term" value="P:nucleosome assembly"/>
    <property type="evidence" value="ECO:0007669"/>
    <property type="project" value="TreeGrafter"/>
</dbReference>
<feature type="compositionally biased region" description="Basic and acidic residues" evidence="9">
    <location>
        <begin position="13"/>
        <end position="23"/>
    </location>
</feature>
<feature type="compositionally biased region" description="Acidic residues" evidence="9">
    <location>
        <begin position="504"/>
        <end position="513"/>
    </location>
</feature>
<evidence type="ECO:0000256" key="7">
    <source>
        <dbReference type="ARBA" id="ARBA00023242"/>
    </source>
</evidence>
<feature type="compositionally biased region" description="Acidic residues" evidence="9">
    <location>
        <begin position="185"/>
        <end position="197"/>
    </location>
</feature>
<feature type="region of interest" description="Disordered" evidence="9">
    <location>
        <begin position="161"/>
        <end position="327"/>
    </location>
</feature>
<evidence type="ECO:0008006" key="16">
    <source>
        <dbReference type="Google" id="ProtNLM"/>
    </source>
</evidence>
<sequence length="853" mass="96851">MPGKEMAEVPPETAEKGSEKLDAKPYSTATQKKMKQARLPFKRLNPAHSDKDAKIQREISNMVQKDSSGNMECSIDDVENGCKMETEEVQTVPKINGWGPLDNYIQKISKARSVIPDTIDLTEDSNSGHVEILPSNEKEQLSSVNGTDLLSCDLVRTPLVQTNKDQEDGDVSTVLASSDGFSAEEVTDKEQAEDEDTLSSNTSPVSSPDGLTSTMLKGAHKSTPSTGRCKEKEHVKKIKLQAEKEERDRIREELKLAKERAKEEAKKKKDEEKEQKAKEKKEKKEKDDQERAEKMRLKEERKKEKLDALEAKQEEKRKKEEEKRIKEEEKRMKAEKAEITRFLQRSKNTPTTKTFAQSCGKFAPFEIKKNMAVAPLCRVVFEMENSEQLGQLIKEQNSKLNYLLELKTRKPRSMGRTVIPRVPLISDTDEVQVVIETDSTVHEEVAHERALPERRKFGKMKLLQFCENYRPAYWGTWNRSSEVICPRKPWAQDSILLDYDVDSDEEWEEDEPGESLSHSEGDEDEDPKEEEEEDDDGFFVPHGYLSEDEGGVSDEECKNPENQKVRQRLKAKEWDELQSKGKKINVLKPILIGCVWLGGSTSGISFLQKFSTCVFDTVNPIEEEMAQECNSSRRLEDREILMHLLPLLHGNVNGSKIIIQEFQECCRRGNILLCDGSNTSATESSSPNAFHQTPGSSNIPSKARLKRIISENSVYEKRPDHRLCWYVHNDVLKSFQQESLPVPCQWTYVTQVNLHSRDEILNTTGQATPPSKRKSAGSMPITKFMRKASVIGSSPNMALDGFQADTEDDDDEDDCMIVEEQVKKDMDVPVLCTMEGTFSQQLLSNPEISRGSN</sequence>
<dbReference type="InterPro" id="IPR029105">
    <property type="entry name" value="CAF1-p150_C2"/>
</dbReference>
<dbReference type="InterPro" id="IPR022043">
    <property type="entry name" value="CAF1A_DD"/>
</dbReference>
<gene>
    <name evidence="14" type="ORF">GDO54_008879</name>
</gene>
<keyword evidence="15" id="KW-1185">Reference proteome</keyword>
<comment type="subcellular location">
    <subcellularLocation>
        <location evidence="1">Nucleus</location>
    </subcellularLocation>
</comment>
<comment type="similarity">
    <text evidence="2">Belongs to the CHAF1A family.</text>
</comment>
<dbReference type="PANTHER" id="PTHR15272:SF0">
    <property type="entry name" value="CHROMATIN ASSEMBLY FACTOR 1 SUBUNIT A"/>
    <property type="match status" value="1"/>
</dbReference>
<evidence type="ECO:0000259" key="10">
    <source>
        <dbReference type="Pfam" id="PF11600"/>
    </source>
</evidence>
<name>A0AAV3AVD9_PYXAD</name>
<feature type="domain" description="Chromatin assembly factor 1 p150 subunit acidic region" evidence="10">
    <location>
        <begin position="236"/>
        <end position="371"/>
    </location>
</feature>
<reference evidence="14" key="1">
    <citation type="thesis" date="2020" institute="ProQuest LLC" country="789 East Eisenhower Parkway, Ann Arbor, MI, USA">
        <title>Comparative Genomics and Chromosome Evolution.</title>
        <authorList>
            <person name="Mudd A.B."/>
        </authorList>
    </citation>
    <scope>NUCLEOTIDE SEQUENCE</scope>
    <source>
        <strain evidence="14">1538</strain>
        <tissue evidence="14">Blood</tissue>
    </source>
</reference>
<dbReference type="Pfam" id="PF15539">
    <property type="entry name" value="CAF1-p150_C2"/>
    <property type="match status" value="1"/>
</dbReference>
<keyword evidence="6" id="KW-0234">DNA repair</keyword>
<dbReference type="Pfam" id="PF15557">
    <property type="entry name" value="CAF1-p150_N"/>
    <property type="match status" value="1"/>
</dbReference>
<evidence type="ECO:0000256" key="6">
    <source>
        <dbReference type="ARBA" id="ARBA00023204"/>
    </source>
</evidence>
<keyword evidence="5" id="KW-0143">Chaperone</keyword>